<accession>A0ABT1AFH0</accession>
<dbReference type="RefSeq" id="WP_252676146.1">
    <property type="nucleotide sequence ID" value="NZ_JAMXHT010000001.1"/>
</dbReference>
<dbReference type="SUPFAM" id="SSF160272">
    <property type="entry name" value="Shew3726-like"/>
    <property type="match status" value="1"/>
</dbReference>
<name>A0ABT1AFH0_9RALS</name>
<sequence>MASVQETAARDEVPFTTGSPIMQISFTGRTFRSVGDLIIQAVVNNRVVSCIVTSEALALCARGYQGVSVEEVYLRHRERIEQAASGLIRAGRQAPVMVCGHALMALDAPSLKHTHGATDATIQAGPARAWLDVDQTTSRPAWT</sequence>
<protein>
    <submittedName>
        <fullName evidence="1">DUF1488 domain-containing protein</fullName>
    </submittedName>
</protein>
<reference evidence="1" key="2">
    <citation type="journal article" date="2023" name="Front. Microbiol.">
        <title>Ralstonia chuxiongensis sp. nov., Ralstonia mojiangensis sp. nov., and Ralstonia soli sp. nov., isolated from tobacco fields, are three novel species in the family Burkholderiaceae.</title>
        <authorList>
            <person name="Lu C.H."/>
            <person name="Zhang Y.Y."/>
            <person name="Jiang N."/>
            <person name="Chen W."/>
            <person name="Shao X."/>
            <person name="Zhao Z.M."/>
            <person name="Lu W.L."/>
            <person name="Hu X."/>
            <person name="Xi Y.X."/>
            <person name="Zou S.Y."/>
            <person name="Wei Q.J."/>
            <person name="Lin Z.L."/>
            <person name="Gong L."/>
            <person name="Gai X.T."/>
            <person name="Zhang L.Q."/>
            <person name="Li J.Y."/>
            <person name="Jin Y."/>
            <person name="Xia Z.Y."/>
        </authorList>
    </citation>
    <scope>NUCLEOTIDE SEQUENCE</scope>
    <source>
        <strain evidence="1">21MJYT02-11</strain>
    </source>
</reference>
<dbReference type="Pfam" id="PF07369">
    <property type="entry name" value="DUF1488"/>
    <property type="match status" value="1"/>
</dbReference>
<dbReference type="Proteomes" id="UP001162811">
    <property type="component" value="Unassembled WGS sequence"/>
</dbReference>
<evidence type="ECO:0000313" key="1">
    <source>
        <dbReference type="EMBL" id="MCO5396957.1"/>
    </source>
</evidence>
<dbReference type="InterPro" id="IPR009962">
    <property type="entry name" value="DUF1488"/>
</dbReference>
<proteinExistence type="predicted"/>
<gene>
    <name evidence="1" type="ORF">NG900_01965</name>
</gene>
<comment type="caution">
    <text evidence="1">The sequence shown here is derived from an EMBL/GenBank/DDBJ whole genome shotgun (WGS) entry which is preliminary data.</text>
</comment>
<dbReference type="InterPro" id="IPR036692">
    <property type="entry name" value="Shew3726-like_sf"/>
</dbReference>
<keyword evidence="2" id="KW-1185">Reference proteome</keyword>
<reference evidence="1" key="1">
    <citation type="submission" date="2022-06" db="EMBL/GenBank/DDBJ databases">
        <authorList>
            <person name="Lu C.-H."/>
        </authorList>
    </citation>
    <scope>NUCLEOTIDE SEQUENCE</scope>
    <source>
        <strain evidence="1">21MJYT02-11</strain>
    </source>
</reference>
<organism evidence="1 2">
    <name type="scientific">Ralstonia soli</name>
    <dbReference type="NCBI Taxonomy" id="2953896"/>
    <lineage>
        <taxon>Bacteria</taxon>
        <taxon>Pseudomonadati</taxon>
        <taxon>Pseudomonadota</taxon>
        <taxon>Betaproteobacteria</taxon>
        <taxon>Burkholderiales</taxon>
        <taxon>Burkholderiaceae</taxon>
        <taxon>Ralstonia</taxon>
    </lineage>
</organism>
<dbReference type="EMBL" id="JAMXHT010000001">
    <property type="protein sequence ID" value="MCO5396957.1"/>
    <property type="molecule type" value="Genomic_DNA"/>
</dbReference>
<evidence type="ECO:0000313" key="2">
    <source>
        <dbReference type="Proteomes" id="UP001162811"/>
    </source>
</evidence>